<dbReference type="PANTHER" id="PTHR16305">
    <property type="entry name" value="TESTICULAR SOLUBLE ADENYLYL CYCLASE"/>
    <property type="match status" value="1"/>
</dbReference>
<name>A0A2P2C4D8_9ZZZZ</name>
<dbReference type="AlphaFoldDB" id="A0A2P2C4D8"/>
<dbReference type="PANTHER" id="PTHR16305:SF35">
    <property type="entry name" value="TRANSCRIPTIONAL ACTIVATOR DOMAIN"/>
    <property type="match status" value="1"/>
</dbReference>
<evidence type="ECO:0000256" key="2">
    <source>
        <dbReference type="ARBA" id="ARBA00022840"/>
    </source>
</evidence>
<dbReference type="GO" id="GO:0004016">
    <property type="term" value="F:adenylate cyclase activity"/>
    <property type="evidence" value="ECO:0007669"/>
    <property type="project" value="TreeGrafter"/>
</dbReference>
<evidence type="ECO:0000256" key="1">
    <source>
        <dbReference type="ARBA" id="ARBA00022741"/>
    </source>
</evidence>
<accession>A0A2P2C4D8</accession>
<dbReference type="GO" id="GO:0005524">
    <property type="term" value="F:ATP binding"/>
    <property type="evidence" value="ECO:0007669"/>
    <property type="project" value="UniProtKB-KW"/>
</dbReference>
<gene>
    <name evidence="3" type="ORF">NOCA1120232</name>
</gene>
<proteinExistence type="predicted"/>
<keyword evidence="2" id="KW-0067">ATP-binding</keyword>
<evidence type="ECO:0008006" key="4">
    <source>
        <dbReference type="Google" id="ProtNLM"/>
    </source>
</evidence>
<dbReference type="EMBL" id="CZKB01000004">
    <property type="protein sequence ID" value="CUR56854.1"/>
    <property type="molecule type" value="Genomic_DNA"/>
</dbReference>
<evidence type="ECO:0000313" key="3">
    <source>
        <dbReference type="EMBL" id="CUR56854.1"/>
    </source>
</evidence>
<reference evidence="3" key="1">
    <citation type="submission" date="2015-08" db="EMBL/GenBank/DDBJ databases">
        <authorList>
            <person name="Babu N.S."/>
            <person name="Beckwith C.J."/>
            <person name="Beseler K.G."/>
            <person name="Brison A."/>
            <person name="Carone J.V."/>
            <person name="Caskin T.P."/>
            <person name="Diamond M."/>
            <person name="Durham M.E."/>
            <person name="Foxe J.M."/>
            <person name="Go M."/>
            <person name="Henderson B.A."/>
            <person name="Jones I.B."/>
            <person name="McGettigan J.A."/>
            <person name="Micheletti S.J."/>
            <person name="Nasrallah M.E."/>
            <person name="Ortiz D."/>
            <person name="Piller C.R."/>
            <person name="Privatt S.R."/>
            <person name="Schneider S.L."/>
            <person name="Sharp S."/>
            <person name="Smith T.C."/>
            <person name="Stanton J.D."/>
            <person name="Ullery H.E."/>
            <person name="Wilson R.J."/>
            <person name="Serrano M.G."/>
            <person name="Buck G."/>
            <person name="Lee V."/>
            <person name="Wang Y."/>
            <person name="Carvalho R."/>
            <person name="Voegtly L."/>
            <person name="Shi R."/>
            <person name="Duckworth R."/>
            <person name="Johnson A."/>
            <person name="Loviza R."/>
            <person name="Walstead R."/>
            <person name="Shah Z."/>
            <person name="Kiflezghi M."/>
            <person name="Wade K."/>
            <person name="Ball S.L."/>
            <person name="Bradley K.W."/>
            <person name="Asai D.J."/>
            <person name="Bowman C.A."/>
            <person name="Russell D.A."/>
            <person name="Pope W.H."/>
            <person name="Jacobs-Sera D."/>
            <person name="Hendrix R.W."/>
            <person name="Hatfull G.F."/>
        </authorList>
    </citation>
    <scope>NUCLEOTIDE SEQUENCE</scope>
</reference>
<organism evidence="3">
    <name type="scientific">metagenome</name>
    <dbReference type="NCBI Taxonomy" id="256318"/>
    <lineage>
        <taxon>unclassified sequences</taxon>
        <taxon>metagenomes</taxon>
    </lineage>
</organism>
<sequence length="386" mass="42326">MRSCPAWVRSAIAPLLPELEVESSPVGPDDFARQRMMTALVVLLDALGADRPVGLWVDDLPWADPATLDLLDLLASRPAVAPMVGTWRTDDPDTSRDHLEWWDRVGTRSARIHLDPLSRDETAEQLALMDGTTPSPTRVAEIYRRSLGQPLFTEHLAQTSQSGDTVPGALAAVLSRRLRDLGPEGWLLTRTLGVAERPLTVDQLARATDGDVDLTPVLRALVGQRIVSGSDDEVQLRHPLLAEAVREMLVPGEAVGVHVRVAEVLSELPDPPAAEVAAHWQAAHRPAEELVWRVRAAQAADARFAPRESFPEWSRARELWRCTSPSDGAVEVALAEVLVRWIDSAIGARQEVDAVRVLIEDAMAEDLPEPGRAEVLLRSADPRRCC</sequence>
<keyword evidence="1" id="KW-0547">Nucleotide-binding</keyword>
<dbReference type="GO" id="GO:0005737">
    <property type="term" value="C:cytoplasm"/>
    <property type="evidence" value="ECO:0007669"/>
    <property type="project" value="TreeGrafter"/>
</dbReference>
<protein>
    <recommendedName>
        <fullName evidence="4">Orc1-like AAA ATPase domain-containing protein</fullName>
    </recommendedName>
</protein>